<feature type="compositionally biased region" description="Pro residues" evidence="1">
    <location>
        <begin position="614"/>
        <end position="626"/>
    </location>
</feature>
<sequence>MLNFHEENQKIFDFYIKVEKAKDSFNTKVLFPENTGIPEIAQRLELFCFPYQQFITDEEYKFYLCLTDSSKKQTYIYINRKKTVAYCLLSPFYHPNFFLKISSLISGVKEYSIPSACLKFLDSQIYHEKYDWRASWNAPSSNEFGISNHDLIGHQISPSCELSKLYQFIFNKLPIPYILITLVAMSLDCRIVVISSNLSDISEAVFSLISLIYPLKWPGTFIPILPSSILTMLDAPFAYLIGIHSSTADTLLSIDRYFLVNIDFHYCASVGMEDFPPEVLKYINEQSDKLKKIIYRYSPIFPFIQIQKQIRLFIRGLFGVAYSLDKTDDFQKISKEFNQWKSVPSEEFKAIFSQTQFTNCFINEINYEHNKDVFQAYWPNRVFLQFEPPPPTESNKDIPSHTGWKRSRKNSIGKLDLEKLSLNDLHDSTEKLPTENNNSSNDEIKTDKSTNDENNKNNNNLDQIKNEEENKDTTESENLSENEPRESGSKRRKKKKVNSVHLSSLNLGQLKLSNSNLEGVFSEDISQPNSARRSRRKRSSKHRSHSVENRLLVKNNSYSVIHHQSRVSKEAPNLSMKQEYPEFFDRNSESYIKNAADNDFIAASDDQNLSPMPRKAPPPLPIPKRPLPNISIKQEDESTCHKDGIRSARVHRHKVNSFASTNSSFNYNNQPKGGILVSSSFYSRNSSEENNKKQNELSLVKKVKRSSSVSLQQTTNTTDTTSINNQDSQNQRRKRRTRSNLSDTFNHSHITFSPQLNKQKSDQILASHMRGQKENNIPVDTQKAIKASSFPEDNISISKANSFAPKDMRNGHRDNLINKSATSYDEDSNSSEKSLLVSENSEDRTNINSNIETNNIPRKNVPPQNDDRNSPRRVIKYRPIAKNDEKAKTASEDEIDVSKKTVSPPIRPFKLRPLPSSDNKNKVSSLQLKSLNGSIRPYKQLTPRVPVHTNSDKFDDIIDQEKEVCQSGREISPTKKVLRNSFMLRPQPRIKIQISDDSDYDYDYYDDQPVKKTNQQVGSYSTRFNTNINQSVIQSNPNSSTRKRNTSLETPKATNAEKLSKNDIDQKAKTNTISPRNNITQIRRATPSLNKKMPSKPIQNQQKAPIIEFSSSSDYSE</sequence>
<proteinExistence type="predicted"/>
<dbReference type="InterPro" id="IPR051942">
    <property type="entry name" value="DENN_domain_containing_2"/>
</dbReference>
<dbReference type="SMART" id="SM00799">
    <property type="entry name" value="DENN"/>
    <property type="match status" value="1"/>
</dbReference>
<dbReference type="Pfam" id="PF02141">
    <property type="entry name" value="DENN"/>
    <property type="match status" value="1"/>
</dbReference>
<feature type="compositionally biased region" description="Polar residues" evidence="1">
    <location>
        <begin position="1069"/>
        <end position="1089"/>
    </location>
</feature>
<feature type="region of interest" description="Disordered" evidence="1">
    <location>
        <begin position="523"/>
        <end position="550"/>
    </location>
</feature>
<dbReference type="EMBL" id="JAPFFF010000008">
    <property type="protein sequence ID" value="KAK8884359.1"/>
    <property type="molecule type" value="Genomic_DNA"/>
</dbReference>
<evidence type="ECO:0000313" key="4">
    <source>
        <dbReference type="Proteomes" id="UP001470230"/>
    </source>
</evidence>
<protein>
    <recommendedName>
        <fullName evidence="2">UDENN domain-containing protein</fullName>
    </recommendedName>
</protein>
<feature type="region of interest" description="Disordered" evidence="1">
    <location>
        <begin position="604"/>
        <end position="647"/>
    </location>
</feature>
<gene>
    <name evidence="3" type="ORF">M9Y10_043469</name>
</gene>
<feature type="region of interest" description="Disordered" evidence="1">
    <location>
        <begin position="685"/>
        <end position="759"/>
    </location>
</feature>
<keyword evidence="4" id="KW-1185">Reference proteome</keyword>
<dbReference type="InterPro" id="IPR043153">
    <property type="entry name" value="DENN_C"/>
</dbReference>
<dbReference type="PROSITE" id="PS50211">
    <property type="entry name" value="DENN"/>
    <property type="match status" value="1"/>
</dbReference>
<reference evidence="3 4" key="1">
    <citation type="submission" date="2024-04" db="EMBL/GenBank/DDBJ databases">
        <title>Tritrichomonas musculus Genome.</title>
        <authorList>
            <person name="Alves-Ferreira E."/>
            <person name="Grigg M."/>
            <person name="Lorenzi H."/>
            <person name="Galac M."/>
        </authorList>
    </citation>
    <scope>NUCLEOTIDE SEQUENCE [LARGE SCALE GENOMIC DNA]</scope>
    <source>
        <strain evidence="3 4">EAF2021</strain>
    </source>
</reference>
<feature type="compositionally biased region" description="Basic and acidic residues" evidence="1">
    <location>
        <begin position="442"/>
        <end position="455"/>
    </location>
</feature>
<feature type="region of interest" description="Disordered" evidence="1">
    <location>
        <begin position="428"/>
        <end position="500"/>
    </location>
</feature>
<dbReference type="Gene3D" id="3.40.50.11500">
    <property type="match status" value="1"/>
</dbReference>
<dbReference type="InterPro" id="IPR001194">
    <property type="entry name" value="cDENN_dom"/>
</dbReference>
<feature type="compositionally biased region" description="Polar residues" evidence="1">
    <location>
        <begin position="739"/>
        <end position="759"/>
    </location>
</feature>
<accession>A0ABR2JZS4</accession>
<feature type="region of interest" description="Disordered" evidence="1">
    <location>
        <begin position="1022"/>
        <end position="1117"/>
    </location>
</feature>
<comment type="caution">
    <text evidence="3">The sequence shown here is derived from an EMBL/GenBank/DDBJ whole genome shotgun (WGS) entry which is preliminary data.</text>
</comment>
<dbReference type="Gene3D" id="3.30.450.200">
    <property type="match status" value="1"/>
</dbReference>
<feature type="compositionally biased region" description="Polar residues" evidence="1">
    <location>
        <begin position="1022"/>
        <end position="1040"/>
    </location>
</feature>
<feature type="region of interest" description="Disordered" evidence="1">
    <location>
        <begin position="388"/>
        <end position="409"/>
    </location>
</feature>
<feature type="compositionally biased region" description="Low complexity" evidence="1">
    <location>
        <begin position="846"/>
        <end position="856"/>
    </location>
</feature>
<evidence type="ECO:0000256" key="1">
    <source>
        <dbReference type="SAM" id="MobiDB-lite"/>
    </source>
</evidence>
<dbReference type="PANTHER" id="PTHR15288">
    <property type="entry name" value="DENN DOMAIN-CONTAINING PROTEIN 2"/>
    <property type="match status" value="1"/>
</dbReference>
<feature type="compositionally biased region" description="Basic and acidic residues" evidence="1">
    <location>
        <begin position="464"/>
        <end position="474"/>
    </location>
</feature>
<dbReference type="InterPro" id="IPR037516">
    <property type="entry name" value="Tripartite_DENN"/>
</dbReference>
<feature type="compositionally biased region" description="Basic and acidic residues" evidence="1">
    <location>
        <begin position="633"/>
        <end position="646"/>
    </location>
</feature>
<feature type="compositionally biased region" description="Low complexity" evidence="1">
    <location>
        <begin position="696"/>
        <end position="728"/>
    </location>
</feature>
<feature type="compositionally biased region" description="Basic residues" evidence="1">
    <location>
        <begin position="532"/>
        <end position="544"/>
    </location>
</feature>
<dbReference type="Proteomes" id="UP001470230">
    <property type="component" value="Unassembled WGS sequence"/>
</dbReference>
<feature type="compositionally biased region" description="Basic and acidic residues" evidence="1">
    <location>
        <begin position="1058"/>
        <end position="1068"/>
    </location>
</feature>
<dbReference type="PANTHER" id="PTHR15288:SF0">
    <property type="entry name" value="UDENN DOMAIN-CONTAINING PROTEIN"/>
    <property type="match status" value="1"/>
</dbReference>
<feature type="compositionally biased region" description="Polar residues" evidence="1">
    <location>
        <begin position="1097"/>
        <end position="1117"/>
    </location>
</feature>
<evidence type="ECO:0000259" key="2">
    <source>
        <dbReference type="PROSITE" id="PS50211"/>
    </source>
</evidence>
<feature type="compositionally biased region" description="Basic and acidic residues" evidence="1">
    <location>
        <begin position="686"/>
        <end position="695"/>
    </location>
</feature>
<organism evidence="3 4">
    <name type="scientific">Tritrichomonas musculus</name>
    <dbReference type="NCBI Taxonomy" id="1915356"/>
    <lineage>
        <taxon>Eukaryota</taxon>
        <taxon>Metamonada</taxon>
        <taxon>Parabasalia</taxon>
        <taxon>Tritrichomonadida</taxon>
        <taxon>Tritrichomonadidae</taxon>
        <taxon>Tritrichomonas</taxon>
    </lineage>
</organism>
<feature type="domain" description="UDENN" evidence="2">
    <location>
        <begin position="1"/>
        <end position="372"/>
    </location>
</feature>
<name>A0ABR2JZS4_9EUKA</name>
<feature type="compositionally biased region" description="Basic and acidic residues" evidence="1">
    <location>
        <begin position="881"/>
        <end position="899"/>
    </location>
</feature>
<feature type="region of interest" description="Disordered" evidence="1">
    <location>
        <begin position="820"/>
        <end position="921"/>
    </location>
</feature>
<evidence type="ECO:0000313" key="3">
    <source>
        <dbReference type="EMBL" id="KAK8884359.1"/>
    </source>
</evidence>